<keyword evidence="1" id="KW-1185">Reference proteome</keyword>
<dbReference type="WBParaSite" id="PSAMB.scaffold4755size13638.g25092.t1">
    <property type="protein sequence ID" value="PSAMB.scaffold4755size13638.g25092.t1"/>
    <property type="gene ID" value="PSAMB.scaffold4755size13638.g25092"/>
</dbReference>
<evidence type="ECO:0000313" key="1">
    <source>
        <dbReference type="Proteomes" id="UP000887566"/>
    </source>
</evidence>
<reference evidence="2" key="1">
    <citation type="submission" date="2022-11" db="UniProtKB">
        <authorList>
            <consortium name="WormBaseParasite"/>
        </authorList>
    </citation>
    <scope>IDENTIFICATION</scope>
</reference>
<organism evidence="1 2">
    <name type="scientific">Plectus sambesii</name>
    <dbReference type="NCBI Taxonomy" id="2011161"/>
    <lineage>
        <taxon>Eukaryota</taxon>
        <taxon>Metazoa</taxon>
        <taxon>Ecdysozoa</taxon>
        <taxon>Nematoda</taxon>
        <taxon>Chromadorea</taxon>
        <taxon>Plectida</taxon>
        <taxon>Plectina</taxon>
        <taxon>Plectoidea</taxon>
        <taxon>Plectidae</taxon>
        <taxon>Plectus</taxon>
    </lineage>
</organism>
<sequence>MGADLLSHFNALHTTIIQLQYGFPRSARVVLFLSPQPWSQFVSGRSFVADDDRNRFARRANPRRCEIPSLRRATNPPLIATVGGWRRTRRSLSLCRSFVRALNRPPARVAFRSSHCVSPRTRV</sequence>
<dbReference type="Proteomes" id="UP000887566">
    <property type="component" value="Unplaced"/>
</dbReference>
<name>A0A914WP83_9BILA</name>
<dbReference type="AlphaFoldDB" id="A0A914WP83"/>
<evidence type="ECO:0000313" key="2">
    <source>
        <dbReference type="WBParaSite" id="PSAMB.scaffold4755size13638.g25092.t1"/>
    </source>
</evidence>
<accession>A0A914WP83</accession>
<proteinExistence type="predicted"/>
<protein>
    <submittedName>
        <fullName evidence="2">Uncharacterized protein</fullName>
    </submittedName>
</protein>